<gene>
    <name evidence="2" type="primary">Bm11817</name>
    <name evidence="2" type="ORF">BM_Bm11817</name>
</gene>
<feature type="compositionally biased region" description="Polar residues" evidence="1">
    <location>
        <begin position="1"/>
        <end position="11"/>
    </location>
</feature>
<reference evidence="2" key="2">
    <citation type="submission" date="2012-12" db="EMBL/GenBank/DDBJ databases">
        <authorList>
            <consortium name="WormBase Consortium"/>
            <person name="Ghedin E."/>
            <person name="Paulini M."/>
        </authorList>
    </citation>
    <scope>NUCLEOTIDE SEQUENCE</scope>
    <source>
        <strain evidence="2">FR3</strain>
    </source>
</reference>
<evidence type="ECO:0000313" key="2">
    <source>
        <dbReference type="EMBL" id="CDQ07519.1"/>
    </source>
</evidence>
<reference evidence="2" key="1">
    <citation type="journal article" date="2007" name="Science">
        <title>Draft genome of the filarial nematode parasite Brugia malayi.</title>
        <authorList>
            <person name="Ghedin E."/>
            <person name="Wang S."/>
            <person name="Spiro D."/>
            <person name="Caler E."/>
            <person name="Zhao Q."/>
            <person name="Crabtree J."/>
            <person name="Allen J.E."/>
            <person name="Delcher A.L."/>
            <person name="Guiliano D.B."/>
            <person name="Miranda-Saavedra D."/>
            <person name="Angiuoli S.V."/>
            <person name="Creasy T."/>
            <person name="Amedeo P."/>
            <person name="Haas B."/>
            <person name="El-Sayed N.M."/>
            <person name="Wortman J.R."/>
            <person name="Feldblyum T."/>
            <person name="Tallon L."/>
            <person name="Schatz M."/>
            <person name="Shumway M."/>
            <person name="Koo H."/>
            <person name="Salzberg S.L."/>
            <person name="Schobel S."/>
            <person name="Pertea M."/>
            <person name="Pop M."/>
            <person name="White O."/>
            <person name="Barton G.J."/>
            <person name="Carlow C.K."/>
            <person name="Crawford M.J."/>
            <person name="Daub J."/>
            <person name="Dimmic M.W."/>
            <person name="Estes C.F."/>
            <person name="Foster J.M."/>
            <person name="Ganatra M."/>
            <person name="Gregory W.F."/>
            <person name="Johnson N.M."/>
            <person name="Jin J."/>
            <person name="Komuniecki R."/>
            <person name="Korf I."/>
            <person name="Kumar S."/>
            <person name="Laney S."/>
            <person name="Li B.W."/>
            <person name="Li W."/>
            <person name="Lindblom T.H."/>
            <person name="Lustigman S."/>
            <person name="Ma D."/>
            <person name="Maina C.V."/>
            <person name="Martin D.M."/>
            <person name="McCarter J.P."/>
            <person name="McReynolds L."/>
            <person name="Mitreva M."/>
            <person name="Nutman T.B."/>
            <person name="Parkinson J."/>
            <person name="Peregrin-Alvarez J.M."/>
            <person name="Poole C."/>
            <person name="Ren Q."/>
            <person name="Saunders L."/>
            <person name="Sluder A.E."/>
            <person name="Smith K."/>
            <person name="Stanke M."/>
            <person name="Unnasch T.R."/>
            <person name="Ware J."/>
            <person name="Wei A.D."/>
            <person name="Weil G."/>
            <person name="Williams D.J."/>
            <person name="Zhang Y."/>
            <person name="Williams S.A."/>
            <person name="Fraser-Liggett C."/>
            <person name="Slatko B."/>
            <person name="Blaxter M.L."/>
            <person name="Scott A.L."/>
        </authorList>
    </citation>
    <scope>NUCLEOTIDE SEQUENCE</scope>
    <source>
        <strain evidence="2">FR3</strain>
    </source>
</reference>
<proteinExistence type="predicted"/>
<protein>
    <submittedName>
        <fullName evidence="2">Bm11817</fullName>
    </submittedName>
</protein>
<organism evidence="2">
    <name type="scientific">Brugia malayi</name>
    <name type="common">Filarial nematode worm</name>
    <dbReference type="NCBI Taxonomy" id="6279"/>
    <lineage>
        <taxon>Eukaryota</taxon>
        <taxon>Metazoa</taxon>
        <taxon>Ecdysozoa</taxon>
        <taxon>Nematoda</taxon>
        <taxon>Chromadorea</taxon>
        <taxon>Rhabditida</taxon>
        <taxon>Spirurina</taxon>
        <taxon>Spiruromorpha</taxon>
        <taxon>Filarioidea</taxon>
        <taxon>Onchocercidae</taxon>
        <taxon>Brugia</taxon>
    </lineage>
</organism>
<name>A0A1I9GA39_BRUMA</name>
<evidence type="ECO:0000256" key="1">
    <source>
        <dbReference type="SAM" id="MobiDB-lite"/>
    </source>
</evidence>
<dbReference type="AlphaFoldDB" id="A0A1I9GA39"/>
<accession>A0A1I9GA39</accession>
<feature type="region of interest" description="Disordered" evidence="1">
    <location>
        <begin position="1"/>
        <end position="28"/>
    </location>
</feature>
<dbReference type="EMBL" id="LN860477">
    <property type="protein sequence ID" value="CDQ07519.1"/>
    <property type="molecule type" value="Genomic_DNA"/>
</dbReference>
<sequence length="108" mass="11619">MFSFCGQTPETSLWMAPSETHSGEEGAPCPRRGHCHCSQPGRVIIAYFDTPNIVTGGDREVLCRGPNACLSCNYPFPATQKHAWCKTSMAGGCQADGEGLILLRGQDT</sequence>